<dbReference type="PROSITE" id="PS00107">
    <property type="entry name" value="PROTEIN_KINASE_ATP"/>
    <property type="match status" value="1"/>
</dbReference>
<dbReference type="InterPro" id="IPR017441">
    <property type="entry name" value="Protein_kinase_ATP_BS"/>
</dbReference>
<dbReference type="Gene3D" id="1.10.510.10">
    <property type="entry name" value="Transferase(Phosphotransferase) domain 1"/>
    <property type="match status" value="1"/>
</dbReference>
<keyword evidence="9 13" id="KW-1133">Transmembrane helix</keyword>
<dbReference type="FunFam" id="3.80.10.10:FF:000234">
    <property type="entry name" value="Probable inactive receptor kinase RLK902"/>
    <property type="match status" value="1"/>
</dbReference>
<dbReference type="Gene3D" id="3.80.10.10">
    <property type="entry name" value="Ribonuclease Inhibitor"/>
    <property type="match status" value="1"/>
</dbReference>
<feature type="domain" description="Protein kinase" evidence="15">
    <location>
        <begin position="312"/>
        <end position="577"/>
    </location>
</feature>
<keyword evidence="8 11" id="KW-0067">ATP-binding</keyword>
<dbReference type="EMBL" id="AUSU01000431">
    <property type="protein sequence ID" value="EPS73425.1"/>
    <property type="molecule type" value="Genomic_DNA"/>
</dbReference>
<dbReference type="Gene3D" id="3.30.200.20">
    <property type="entry name" value="Phosphorylase Kinase, domain 1"/>
    <property type="match status" value="1"/>
</dbReference>
<dbReference type="InterPro" id="IPR050994">
    <property type="entry name" value="At_inactive_RLKs"/>
</dbReference>
<comment type="subcellular location">
    <subcellularLocation>
        <location evidence="1">Membrane</location>
    </subcellularLocation>
</comment>
<dbReference type="PROSITE" id="PS50011">
    <property type="entry name" value="PROTEIN_KINASE_DOM"/>
    <property type="match status" value="1"/>
</dbReference>
<feature type="chain" id="PRO_5004549486" description="Protein kinase domain-containing protein" evidence="14">
    <location>
        <begin position="20"/>
        <end position="583"/>
    </location>
</feature>
<gene>
    <name evidence="16" type="ORF">M569_01324</name>
</gene>
<accession>S8D229</accession>
<organism evidence="16 17">
    <name type="scientific">Genlisea aurea</name>
    <dbReference type="NCBI Taxonomy" id="192259"/>
    <lineage>
        <taxon>Eukaryota</taxon>
        <taxon>Viridiplantae</taxon>
        <taxon>Streptophyta</taxon>
        <taxon>Embryophyta</taxon>
        <taxon>Tracheophyta</taxon>
        <taxon>Spermatophyta</taxon>
        <taxon>Magnoliopsida</taxon>
        <taxon>eudicotyledons</taxon>
        <taxon>Gunneridae</taxon>
        <taxon>Pentapetalae</taxon>
        <taxon>asterids</taxon>
        <taxon>lamiids</taxon>
        <taxon>Lamiales</taxon>
        <taxon>Lentibulariaceae</taxon>
        <taxon>Genlisea</taxon>
    </lineage>
</organism>
<evidence type="ECO:0000313" key="17">
    <source>
        <dbReference type="Proteomes" id="UP000015453"/>
    </source>
</evidence>
<dbReference type="SUPFAM" id="SSF52058">
    <property type="entry name" value="L domain-like"/>
    <property type="match status" value="1"/>
</dbReference>
<keyword evidence="4 13" id="KW-0812">Transmembrane</keyword>
<evidence type="ECO:0000256" key="7">
    <source>
        <dbReference type="ARBA" id="ARBA00022741"/>
    </source>
</evidence>
<evidence type="ECO:0000256" key="14">
    <source>
        <dbReference type="SAM" id="SignalP"/>
    </source>
</evidence>
<evidence type="ECO:0000256" key="4">
    <source>
        <dbReference type="ARBA" id="ARBA00022692"/>
    </source>
</evidence>
<evidence type="ECO:0000256" key="8">
    <source>
        <dbReference type="ARBA" id="ARBA00022840"/>
    </source>
</evidence>
<dbReference type="AlphaFoldDB" id="S8D229"/>
<sequence length="583" mass="63654">ISMAFLLLLLLLQIRRIGCGDLREDEQALLDFIHTFPHSRKLNWDESSAAAVCTNWTGITCNHDNSRVIAVRLPGIGLVGTFPPNTLNRISSLQILSLRSNSLTGPFPADLSELRNLTGVYLQDNNFAGPLPEQFPPWDNLLALNLSDNHFNGSIPSSISNLTHLTVLDLAKNELSGDIPGDLNIPTLQLLDLSENRLTGLVPPSLLRFPASAFSGNNVTVENFSSPPPPVTHSRISLPAILGIVVGSSVLGFIVIAFLLVYAHGRKDNTTAGGPSKEKKSTVSEPRDRTNQRLTFLDGEGNPEFDLEDLLRASAEVLGRGTFGMTYKAALGDANVVVAVKRLTDVGSVGKKEFDKQMEMVGRIRHENAVPLRAYYFSKDEKLIVYDYYPLGSVSAMLHVKGSETLDWETRLKIAIGAARGLAHIHSHKLVHGNIKASNVFLNSQGYGCISDIGLAALISSTRMTRRQSGYRAPEVTDSKKASQASDVYSLGVFILELLTGKSPVHVSGAEDDVMVHLVRWVQSVVREEWTGEVFDVELLKYPNIEEDLVATLQIGLNCVAVGRPSMGQVVRMLEELKTTQSG</sequence>
<proteinExistence type="predicted"/>
<dbReference type="GO" id="GO:0005524">
    <property type="term" value="F:ATP binding"/>
    <property type="evidence" value="ECO:0007669"/>
    <property type="project" value="UniProtKB-UniRule"/>
</dbReference>
<dbReference type="Pfam" id="PF08263">
    <property type="entry name" value="LRRNT_2"/>
    <property type="match status" value="1"/>
</dbReference>
<feature type="compositionally biased region" description="Basic and acidic residues" evidence="12">
    <location>
        <begin position="276"/>
        <end position="291"/>
    </location>
</feature>
<feature type="signal peptide" evidence="14">
    <location>
        <begin position="1"/>
        <end position="19"/>
    </location>
</feature>
<evidence type="ECO:0000256" key="1">
    <source>
        <dbReference type="ARBA" id="ARBA00004370"/>
    </source>
</evidence>
<dbReference type="Proteomes" id="UP000015453">
    <property type="component" value="Unassembled WGS sequence"/>
</dbReference>
<dbReference type="InterPro" id="IPR011009">
    <property type="entry name" value="Kinase-like_dom_sf"/>
</dbReference>
<keyword evidence="10 13" id="KW-0472">Membrane</keyword>
<dbReference type="PROSITE" id="PS51450">
    <property type="entry name" value="LRR"/>
    <property type="match status" value="1"/>
</dbReference>
<evidence type="ECO:0000256" key="12">
    <source>
        <dbReference type="SAM" id="MobiDB-lite"/>
    </source>
</evidence>
<feature type="transmembrane region" description="Helical" evidence="13">
    <location>
        <begin position="236"/>
        <end position="262"/>
    </location>
</feature>
<dbReference type="Pfam" id="PF07714">
    <property type="entry name" value="PK_Tyr_Ser-Thr"/>
    <property type="match status" value="1"/>
</dbReference>
<evidence type="ECO:0000256" key="6">
    <source>
        <dbReference type="ARBA" id="ARBA00022737"/>
    </source>
</evidence>
<evidence type="ECO:0000256" key="13">
    <source>
        <dbReference type="SAM" id="Phobius"/>
    </source>
</evidence>
<dbReference type="SUPFAM" id="SSF56112">
    <property type="entry name" value="Protein kinase-like (PK-like)"/>
    <property type="match status" value="1"/>
</dbReference>
<evidence type="ECO:0000256" key="5">
    <source>
        <dbReference type="ARBA" id="ARBA00022729"/>
    </source>
</evidence>
<evidence type="ECO:0000256" key="11">
    <source>
        <dbReference type="PROSITE-ProRule" id="PRU10141"/>
    </source>
</evidence>
<evidence type="ECO:0000256" key="9">
    <source>
        <dbReference type="ARBA" id="ARBA00022989"/>
    </source>
</evidence>
<dbReference type="OrthoDB" id="676979at2759"/>
<protein>
    <recommendedName>
        <fullName evidence="15">Protein kinase domain-containing protein</fullName>
    </recommendedName>
</protein>
<comment type="caution">
    <text evidence="16">The sequence shown here is derived from an EMBL/GenBank/DDBJ whole genome shotgun (WGS) entry which is preliminary data.</text>
</comment>
<dbReference type="InterPro" id="IPR001245">
    <property type="entry name" value="Ser-Thr/Tyr_kinase_cat_dom"/>
</dbReference>
<dbReference type="FunFam" id="1.10.510.10:FF:000095">
    <property type="entry name" value="protein STRUBBELIG-RECEPTOR FAMILY 8"/>
    <property type="match status" value="1"/>
</dbReference>
<reference evidence="16 17" key="1">
    <citation type="journal article" date="2013" name="BMC Genomics">
        <title>The miniature genome of a carnivorous plant Genlisea aurea contains a low number of genes and short non-coding sequences.</title>
        <authorList>
            <person name="Leushkin E.V."/>
            <person name="Sutormin R.A."/>
            <person name="Nabieva E.R."/>
            <person name="Penin A.A."/>
            <person name="Kondrashov A.S."/>
            <person name="Logacheva M.D."/>
        </authorList>
    </citation>
    <scope>NUCLEOTIDE SEQUENCE [LARGE SCALE GENOMIC DNA]</scope>
</reference>
<dbReference type="PANTHER" id="PTHR48010">
    <property type="entry name" value="OS05G0588300 PROTEIN"/>
    <property type="match status" value="1"/>
</dbReference>
<keyword evidence="5 14" id="KW-0732">Signal</keyword>
<evidence type="ECO:0000256" key="10">
    <source>
        <dbReference type="ARBA" id="ARBA00023136"/>
    </source>
</evidence>
<dbReference type="Pfam" id="PF00560">
    <property type="entry name" value="LRR_1"/>
    <property type="match status" value="4"/>
</dbReference>
<feature type="non-terminal residue" evidence="16">
    <location>
        <position position="583"/>
    </location>
</feature>
<name>S8D229_9LAMI</name>
<dbReference type="InterPro" id="IPR032675">
    <property type="entry name" value="LRR_dom_sf"/>
</dbReference>
<keyword evidence="3" id="KW-0433">Leucine-rich repeat</keyword>
<dbReference type="GO" id="GO:0004672">
    <property type="term" value="F:protein kinase activity"/>
    <property type="evidence" value="ECO:0007669"/>
    <property type="project" value="InterPro"/>
</dbReference>
<dbReference type="GO" id="GO:0016020">
    <property type="term" value="C:membrane"/>
    <property type="evidence" value="ECO:0007669"/>
    <property type="project" value="UniProtKB-SubCell"/>
</dbReference>
<evidence type="ECO:0000313" key="16">
    <source>
        <dbReference type="EMBL" id="EPS73425.1"/>
    </source>
</evidence>
<dbReference type="PANTHER" id="PTHR48010:SF1">
    <property type="entry name" value="PROTEIN KINASE DOMAIN-CONTAINING PROTEIN"/>
    <property type="match status" value="1"/>
</dbReference>
<dbReference type="InterPro" id="IPR001611">
    <property type="entry name" value="Leu-rich_rpt"/>
</dbReference>
<evidence type="ECO:0000256" key="2">
    <source>
        <dbReference type="ARBA" id="ARBA00022553"/>
    </source>
</evidence>
<feature type="region of interest" description="Disordered" evidence="12">
    <location>
        <begin position="269"/>
        <end position="300"/>
    </location>
</feature>
<dbReference type="InterPro" id="IPR013210">
    <property type="entry name" value="LRR_N_plant-typ"/>
</dbReference>
<keyword evidence="17" id="KW-1185">Reference proteome</keyword>
<feature type="non-terminal residue" evidence="16">
    <location>
        <position position="1"/>
    </location>
</feature>
<dbReference type="FunFam" id="3.30.200.20:FF:000307">
    <property type="entry name" value="pollen receptor-like kinase 1"/>
    <property type="match status" value="1"/>
</dbReference>
<keyword evidence="2" id="KW-0597">Phosphoprotein</keyword>
<feature type="binding site" evidence="11">
    <location>
        <position position="351"/>
    </location>
    <ligand>
        <name>ATP</name>
        <dbReference type="ChEBI" id="CHEBI:30616"/>
    </ligand>
</feature>
<evidence type="ECO:0000256" key="3">
    <source>
        <dbReference type="ARBA" id="ARBA00022614"/>
    </source>
</evidence>
<keyword evidence="7 11" id="KW-0547">Nucleotide-binding</keyword>
<evidence type="ECO:0000259" key="15">
    <source>
        <dbReference type="PROSITE" id="PS50011"/>
    </source>
</evidence>
<dbReference type="InterPro" id="IPR000719">
    <property type="entry name" value="Prot_kinase_dom"/>
</dbReference>
<keyword evidence="6" id="KW-0677">Repeat</keyword>